<gene>
    <name evidence="20" type="ORF">A2482_04960</name>
</gene>
<feature type="transmembrane region" description="Helical" evidence="19">
    <location>
        <begin position="28"/>
        <end position="47"/>
    </location>
</feature>
<comment type="similarity">
    <text evidence="2">Belongs to the bacterial diacylglycerol kinase family.</text>
</comment>
<keyword evidence="4" id="KW-0444">Lipid biosynthesis</keyword>
<evidence type="ECO:0000256" key="10">
    <source>
        <dbReference type="ARBA" id="ARBA00022989"/>
    </source>
</evidence>
<feature type="transmembrane region" description="Helical" evidence="19">
    <location>
        <begin position="53"/>
        <end position="72"/>
    </location>
</feature>
<keyword evidence="13" id="KW-0594">Phospholipid biosynthesis</keyword>
<dbReference type="AlphaFoldDB" id="A0A1F5T7F5"/>
<feature type="binding site" evidence="17">
    <location>
        <position position="25"/>
    </location>
    <ligand>
        <name>ATP</name>
        <dbReference type="ChEBI" id="CHEBI:30616"/>
    </ligand>
</feature>
<accession>A0A1F5T7F5</accession>
<feature type="binding site" evidence="16">
    <location>
        <position position="95"/>
    </location>
    <ligand>
        <name>substrate</name>
    </ligand>
</feature>
<keyword evidence="5" id="KW-0808">Transferase</keyword>
<keyword evidence="18" id="KW-0479">Metal-binding</keyword>
<dbReference type="InterPro" id="IPR033717">
    <property type="entry name" value="UDPK"/>
</dbReference>
<dbReference type="GO" id="GO:0005886">
    <property type="term" value="C:plasma membrane"/>
    <property type="evidence" value="ECO:0007669"/>
    <property type="project" value="UniProtKB-SubCell"/>
</dbReference>
<evidence type="ECO:0000256" key="4">
    <source>
        <dbReference type="ARBA" id="ARBA00022516"/>
    </source>
</evidence>
<evidence type="ECO:0008006" key="22">
    <source>
        <dbReference type="Google" id="ProtNLM"/>
    </source>
</evidence>
<dbReference type="GO" id="GO:0016301">
    <property type="term" value="F:kinase activity"/>
    <property type="evidence" value="ECO:0007669"/>
    <property type="project" value="UniProtKB-KW"/>
</dbReference>
<evidence type="ECO:0000256" key="12">
    <source>
        <dbReference type="ARBA" id="ARBA00023136"/>
    </source>
</evidence>
<dbReference type="PANTHER" id="PTHR34299">
    <property type="entry name" value="DIACYLGLYCEROL KINASE"/>
    <property type="match status" value="1"/>
</dbReference>
<dbReference type="CDD" id="cd14265">
    <property type="entry name" value="UDPK_IM_like"/>
    <property type="match status" value="1"/>
</dbReference>
<evidence type="ECO:0000256" key="8">
    <source>
        <dbReference type="ARBA" id="ARBA00022777"/>
    </source>
</evidence>
<dbReference type="Pfam" id="PF01219">
    <property type="entry name" value="DAGK_prokar"/>
    <property type="match status" value="1"/>
</dbReference>
<dbReference type="GO" id="GO:0005524">
    <property type="term" value="F:ATP binding"/>
    <property type="evidence" value="ECO:0007669"/>
    <property type="project" value="UniProtKB-KW"/>
</dbReference>
<dbReference type="PANTHER" id="PTHR34299:SF1">
    <property type="entry name" value="DIACYLGLYCEROL KINASE"/>
    <property type="match status" value="1"/>
</dbReference>
<evidence type="ECO:0000256" key="2">
    <source>
        <dbReference type="ARBA" id="ARBA00005967"/>
    </source>
</evidence>
<sequence length="119" mass="13590">MVSIRRLLNSFRFAFRGFGQLVQSEQNFRVHLIASVLAICLGVYFNIKVWQWCLIVLVIGAVLILEILNTVFERMVDMLKPRLHEYVGEIKDMMSAVVLVASIASAIIGVLIFLPYFWG</sequence>
<evidence type="ECO:0000256" key="14">
    <source>
        <dbReference type="ARBA" id="ARBA00023264"/>
    </source>
</evidence>
<feature type="active site" description="Proton acceptor" evidence="15">
    <location>
        <position position="66"/>
    </location>
</feature>
<evidence type="ECO:0000256" key="3">
    <source>
        <dbReference type="ARBA" id="ARBA00022475"/>
    </source>
</evidence>
<keyword evidence="3" id="KW-1003">Cell membrane</keyword>
<feature type="binding site" evidence="17">
    <location>
        <begin position="91"/>
        <end position="92"/>
    </location>
    <ligand>
        <name>ATP</name>
        <dbReference type="ChEBI" id="CHEBI:30616"/>
    </ligand>
</feature>
<keyword evidence="11" id="KW-0443">Lipid metabolism</keyword>
<keyword evidence="8" id="KW-0418">Kinase</keyword>
<evidence type="ECO:0000256" key="18">
    <source>
        <dbReference type="PIRSR" id="PIRSR600829-4"/>
    </source>
</evidence>
<feature type="binding site" evidence="17">
    <location>
        <position position="6"/>
    </location>
    <ligand>
        <name>ATP</name>
        <dbReference type="ChEBI" id="CHEBI:30616"/>
    </ligand>
</feature>
<dbReference type="InterPro" id="IPR036945">
    <property type="entry name" value="DAGK_sf"/>
</dbReference>
<evidence type="ECO:0000256" key="15">
    <source>
        <dbReference type="PIRSR" id="PIRSR600829-1"/>
    </source>
</evidence>
<evidence type="ECO:0000256" key="9">
    <source>
        <dbReference type="ARBA" id="ARBA00022840"/>
    </source>
</evidence>
<keyword evidence="12 19" id="KW-0472">Membrane</keyword>
<feature type="binding site" evidence="18">
    <location>
        <position position="25"/>
    </location>
    <ligand>
        <name>a divalent metal cation</name>
        <dbReference type="ChEBI" id="CHEBI:60240"/>
    </ligand>
</feature>
<dbReference type="Proteomes" id="UP000178656">
    <property type="component" value="Unassembled WGS sequence"/>
</dbReference>
<evidence type="ECO:0000256" key="6">
    <source>
        <dbReference type="ARBA" id="ARBA00022692"/>
    </source>
</evidence>
<comment type="subcellular location">
    <subcellularLocation>
        <location evidence="1">Cell membrane</location>
        <topology evidence="1">Multi-pass membrane protein</topology>
    </subcellularLocation>
</comment>
<keyword evidence="7 17" id="KW-0547">Nucleotide-binding</keyword>
<name>A0A1F5T7F5_9BACT</name>
<keyword evidence="10 19" id="KW-1133">Transmembrane helix</keyword>
<evidence type="ECO:0000256" key="1">
    <source>
        <dbReference type="ARBA" id="ARBA00004651"/>
    </source>
</evidence>
<proteinExistence type="inferred from homology"/>
<dbReference type="EMBL" id="MFGM01000066">
    <property type="protein sequence ID" value="OGF34885.1"/>
    <property type="molecule type" value="Genomic_DNA"/>
</dbReference>
<feature type="binding site" evidence="17">
    <location>
        <position position="73"/>
    </location>
    <ligand>
        <name>ATP</name>
        <dbReference type="ChEBI" id="CHEBI:30616"/>
    </ligand>
</feature>
<dbReference type="Gene3D" id="1.10.287.3610">
    <property type="match status" value="1"/>
</dbReference>
<organism evidence="20 21">
    <name type="scientific">Candidatus Falkowbacteria bacterium RIFOXYC2_FULL_48_21</name>
    <dbReference type="NCBI Taxonomy" id="1798005"/>
    <lineage>
        <taxon>Bacteria</taxon>
        <taxon>Candidatus Falkowiibacteriota</taxon>
    </lineage>
</organism>
<protein>
    <recommendedName>
        <fullName evidence="22">Diacylglycerol kinase</fullName>
    </recommendedName>
</protein>
<evidence type="ECO:0000256" key="17">
    <source>
        <dbReference type="PIRSR" id="PIRSR600829-3"/>
    </source>
</evidence>
<feature type="transmembrane region" description="Helical" evidence="19">
    <location>
        <begin position="93"/>
        <end position="118"/>
    </location>
</feature>
<keyword evidence="14" id="KW-1208">Phospholipid metabolism</keyword>
<evidence type="ECO:0000256" key="13">
    <source>
        <dbReference type="ARBA" id="ARBA00023209"/>
    </source>
</evidence>
<comment type="caution">
    <text evidence="20">The sequence shown here is derived from an EMBL/GenBank/DDBJ whole genome shotgun (WGS) entry which is preliminary data.</text>
</comment>
<keyword evidence="9 17" id="KW-0067">ATP-binding</keyword>
<evidence type="ECO:0000313" key="21">
    <source>
        <dbReference type="Proteomes" id="UP000178656"/>
    </source>
</evidence>
<dbReference type="InterPro" id="IPR000829">
    <property type="entry name" value="DAGK"/>
</dbReference>
<evidence type="ECO:0000256" key="7">
    <source>
        <dbReference type="ARBA" id="ARBA00022741"/>
    </source>
</evidence>
<feature type="binding site" evidence="16">
    <location>
        <position position="6"/>
    </location>
    <ligand>
        <name>substrate</name>
    </ligand>
</feature>
<dbReference type="GO" id="GO:0046872">
    <property type="term" value="F:metal ion binding"/>
    <property type="evidence" value="ECO:0007669"/>
    <property type="project" value="UniProtKB-KW"/>
</dbReference>
<dbReference type="GO" id="GO:0008654">
    <property type="term" value="P:phospholipid biosynthetic process"/>
    <property type="evidence" value="ECO:0007669"/>
    <property type="project" value="UniProtKB-KW"/>
</dbReference>
<evidence type="ECO:0000256" key="11">
    <source>
        <dbReference type="ARBA" id="ARBA00023098"/>
    </source>
</evidence>
<comment type="cofactor">
    <cofactor evidence="18">
        <name>Mg(2+)</name>
        <dbReference type="ChEBI" id="CHEBI:18420"/>
    </cofactor>
    <text evidence="18">Mn(2+), Zn(2+), Cd(2+) and Co(2+) support activity to lesser extents.</text>
</comment>
<reference evidence="20 21" key="1">
    <citation type="journal article" date="2016" name="Nat. Commun.">
        <title>Thousands of microbial genomes shed light on interconnected biogeochemical processes in an aquifer system.</title>
        <authorList>
            <person name="Anantharaman K."/>
            <person name="Brown C.T."/>
            <person name="Hug L.A."/>
            <person name="Sharon I."/>
            <person name="Castelle C.J."/>
            <person name="Probst A.J."/>
            <person name="Thomas B.C."/>
            <person name="Singh A."/>
            <person name="Wilkins M.J."/>
            <person name="Karaoz U."/>
            <person name="Brodie E.L."/>
            <person name="Williams K.H."/>
            <person name="Hubbard S.S."/>
            <person name="Banfield J.F."/>
        </authorList>
    </citation>
    <scope>NUCLEOTIDE SEQUENCE [LARGE SCALE GENOMIC DNA]</scope>
</reference>
<keyword evidence="18" id="KW-0460">Magnesium</keyword>
<evidence type="ECO:0000256" key="19">
    <source>
        <dbReference type="SAM" id="Phobius"/>
    </source>
</evidence>
<evidence type="ECO:0000313" key="20">
    <source>
        <dbReference type="EMBL" id="OGF34885.1"/>
    </source>
</evidence>
<feature type="binding site" evidence="16">
    <location>
        <position position="66"/>
    </location>
    <ligand>
        <name>substrate</name>
    </ligand>
</feature>
<feature type="binding site" evidence="18">
    <location>
        <position position="73"/>
    </location>
    <ligand>
        <name>a divalent metal cation</name>
        <dbReference type="ChEBI" id="CHEBI:60240"/>
    </ligand>
</feature>
<evidence type="ECO:0000256" key="16">
    <source>
        <dbReference type="PIRSR" id="PIRSR600829-2"/>
    </source>
</evidence>
<keyword evidence="6 19" id="KW-0812">Transmembrane</keyword>
<evidence type="ECO:0000256" key="5">
    <source>
        <dbReference type="ARBA" id="ARBA00022679"/>
    </source>
</evidence>